<name>A0A413S012_9FIRM</name>
<dbReference type="EMBL" id="QSFO01000007">
    <property type="protein sequence ID" value="RHA54505.1"/>
    <property type="molecule type" value="Genomic_DNA"/>
</dbReference>
<dbReference type="Pfam" id="PF09393">
    <property type="entry name" value="DUF2001"/>
    <property type="match status" value="1"/>
</dbReference>
<evidence type="ECO:0008006" key="3">
    <source>
        <dbReference type="Google" id="ProtNLM"/>
    </source>
</evidence>
<accession>A0A413S012</accession>
<dbReference type="Proteomes" id="UP000284598">
    <property type="component" value="Unassembled WGS sequence"/>
</dbReference>
<evidence type="ECO:0000313" key="2">
    <source>
        <dbReference type="Proteomes" id="UP000284598"/>
    </source>
</evidence>
<dbReference type="RefSeq" id="WP_118025356.1">
    <property type="nucleotide sequence ID" value="NZ_QSFO01000007.1"/>
</dbReference>
<sequence>MSFMNPNDAPSSRLATLYCIVGGQRYGMLNAKNFEAKANVSLADVPILGKTIKGKKPNGLEIKLKMTLYKCSEMFDEVIEEYKNTGVLPTFTVEVAASDPATTIGTSEKNYYECIIDGDVLLSSFDADGDFIEQDIECYAMDYASSAKNKYKTPDYMTNVEQKK</sequence>
<proteinExistence type="predicted"/>
<gene>
    <name evidence="1" type="ORF">DW929_07435</name>
</gene>
<dbReference type="Gene3D" id="2.30.110.40">
    <property type="entry name" value="Phage tail tube protein"/>
    <property type="match status" value="1"/>
</dbReference>
<dbReference type="InterPro" id="IPR018989">
    <property type="entry name" value="DUF2001"/>
</dbReference>
<organism evidence="1 2">
    <name type="scientific">Eubacterium ventriosum</name>
    <dbReference type="NCBI Taxonomy" id="39496"/>
    <lineage>
        <taxon>Bacteria</taxon>
        <taxon>Bacillati</taxon>
        <taxon>Bacillota</taxon>
        <taxon>Clostridia</taxon>
        <taxon>Eubacteriales</taxon>
        <taxon>Eubacteriaceae</taxon>
        <taxon>Eubacterium</taxon>
    </lineage>
</organism>
<dbReference type="AlphaFoldDB" id="A0A413S012"/>
<protein>
    <recommendedName>
        <fullName evidence="3">Phage tail protein</fullName>
    </recommendedName>
</protein>
<evidence type="ECO:0000313" key="1">
    <source>
        <dbReference type="EMBL" id="RHA54505.1"/>
    </source>
</evidence>
<reference evidence="1 2" key="1">
    <citation type="submission" date="2018-08" db="EMBL/GenBank/DDBJ databases">
        <title>A genome reference for cultivated species of the human gut microbiota.</title>
        <authorList>
            <person name="Zou Y."/>
            <person name="Xue W."/>
            <person name="Luo G."/>
        </authorList>
    </citation>
    <scope>NUCLEOTIDE SEQUENCE [LARGE SCALE GENOMIC DNA]</scope>
    <source>
        <strain evidence="1 2">AM43-2</strain>
    </source>
</reference>
<dbReference type="InterPro" id="IPR038628">
    <property type="entry name" value="XkdM-like_sf"/>
</dbReference>
<dbReference type="SUPFAM" id="SSF69279">
    <property type="entry name" value="Phage tail proteins"/>
    <property type="match status" value="1"/>
</dbReference>
<comment type="caution">
    <text evidence="1">The sequence shown here is derived from an EMBL/GenBank/DDBJ whole genome shotgun (WGS) entry which is preliminary data.</text>
</comment>